<gene>
    <name evidence="2" type="ORF">DM02DRAFT_630474</name>
</gene>
<feature type="chain" id="PRO_5016090849" description="Secreted protein" evidence="1">
    <location>
        <begin position="26"/>
        <end position="129"/>
    </location>
</feature>
<dbReference type="EMBL" id="KZ805419">
    <property type="protein sequence ID" value="PVH98180.1"/>
    <property type="molecule type" value="Genomic_DNA"/>
</dbReference>
<proteinExistence type="predicted"/>
<evidence type="ECO:0008006" key="4">
    <source>
        <dbReference type="Google" id="ProtNLM"/>
    </source>
</evidence>
<organism evidence="2 3">
    <name type="scientific">Periconia macrospinosa</name>
    <dbReference type="NCBI Taxonomy" id="97972"/>
    <lineage>
        <taxon>Eukaryota</taxon>
        <taxon>Fungi</taxon>
        <taxon>Dikarya</taxon>
        <taxon>Ascomycota</taxon>
        <taxon>Pezizomycotina</taxon>
        <taxon>Dothideomycetes</taxon>
        <taxon>Pleosporomycetidae</taxon>
        <taxon>Pleosporales</taxon>
        <taxon>Massarineae</taxon>
        <taxon>Periconiaceae</taxon>
        <taxon>Periconia</taxon>
    </lineage>
</organism>
<dbReference type="Proteomes" id="UP000244855">
    <property type="component" value="Unassembled WGS sequence"/>
</dbReference>
<evidence type="ECO:0000313" key="2">
    <source>
        <dbReference type="EMBL" id="PVH98180.1"/>
    </source>
</evidence>
<keyword evidence="3" id="KW-1185">Reference proteome</keyword>
<dbReference type="AlphaFoldDB" id="A0A2V1DJ78"/>
<sequence length="129" mass="14226">MTLQAAVCLCWCLCWCWCWLGSGQAQAVDVVAGRSLASRACSLPPSGRGQQVNTHARMPFHSHLLSTQYTHTLTHSTLHSPTHARIPYPALPTLFLFFLFLHGKLARSPKQQLAKATSASNHGTRNMDD</sequence>
<evidence type="ECO:0000256" key="1">
    <source>
        <dbReference type="SAM" id="SignalP"/>
    </source>
</evidence>
<name>A0A2V1DJ78_9PLEO</name>
<keyword evidence="1" id="KW-0732">Signal</keyword>
<reference evidence="2 3" key="1">
    <citation type="journal article" date="2018" name="Sci. Rep.">
        <title>Comparative genomics provides insights into the lifestyle and reveals functional heterogeneity of dark septate endophytic fungi.</title>
        <authorList>
            <person name="Knapp D.G."/>
            <person name="Nemeth J.B."/>
            <person name="Barry K."/>
            <person name="Hainaut M."/>
            <person name="Henrissat B."/>
            <person name="Johnson J."/>
            <person name="Kuo A."/>
            <person name="Lim J.H.P."/>
            <person name="Lipzen A."/>
            <person name="Nolan M."/>
            <person name="Ohm R.A."/>
            <person name="Tamas L."/>
            <person name="Grigoriev I.V."/>
            <person name="Spatafora J.W."/>
            <person name="Nagy L.G."/>
            <person name="Kovacs G.M."/>
        </authorList>
    </citation>
    <scope>NUCLEOTIDE SEQUENCE [LARGE SCALE GENOMIC DNA]</scope>
    <source>
        <strain evidence="2 3">DSE2036</strain>
    </source>
</reference>
<feature type="signal peptide" evidence="1">
    <location>
        <begin position="1"/>
        <end position="25"/>
    </location>
</feature>
<accession>A0A2V1DJ78</accession>
<protein>
    <recommendedName>
        <fullName evidence="4">Secreted protein</fullName>
    </recommendedName>
</protein>
<evidence type="ECO:0000313" key="3">
    <source>
        <dbReference type="Proteomes" id="UP000244855"/>
    </source>
</evidence>